<feature type="chain" id="PRO_5039166902" description="MYXO-CTERM domain-containing protein" evidence="2">
    <location>
        <begin position="24"/>
        <end position="58"/>
    </location>
</feature>
<dbReference type="Proteomes" id="UP000252586">
    <property type="component" value="Unassembled WGS sequence"/>
</dbReference>
<dbReference type="RefSeq" id="WP_157115856.1">
    <property type="nucleotide sequence ID" value="NZ_CP107943.1"/>
</dbReference>
<proteinExistence type="predicted"/>
<feature type="signal peptide" evidence="2">
    <location>
        <begin position="1"/>
        <end position="23"/>
    </location>
</feature>
<evidence type="ECO:0000256" key="1">
    <source>
        <dbReference type="SAM" id="Phobius"/>
    </source>
</evidence>
<protein>
    <recommendedName>
        <fullName evidence="5">MYXO-CTERM domain-containing protein</fullName>
    </recommendedName>
</protein>
<accession>A0A366DWE7</accession>
<feature type="transmembrane region" description="Helical" evidence="1">
    <location>
        <begin position="36"/>
        <end position="54"/>
    </location>
</feature>
<sequence length="58" mass="5886">MTNSRATVVVLGVSLLVAFGAGAAGATPPPANPWSAWLDPIILFIGQLLGLPGYRPGI</sequence>
<dbReference type="EMBL" id="QNRE01000002">
    <property type="protein sequence ID" value="RBO94430.1"/>
    <property type="molecule type" value="Genomic_DNA"/>
</dbReference>
<evidence type="ECO:0000313" key="3">
    <source>
        <dbReference type="EMBL" id="RBO94430.1"/>
    </source>
</evidence>
<keyword evidence="1" id="KW-0472">Membrane</keyword>
<comment type="caution">
    <text evidence="3">The sequence shown here is derived from an EMBL/GenBank/DDBJ whole genome shotgun (WGS) entry which is preliminary data.</text>
</comment>
<dbReference type="AlphaFoldDB" id="A0A366DWE7"/>
<reference evidence="3 4" key="1">
    <citation type="submission" date="2018-06" db="EMBL/GenBank/DDBJ databases">
        <title>Genomic Encyclopedia of Type Strains, Phase IV (KMG-IV): sequencing the most valuable type-strain genomes for metagenomic binning, comparative biology and taxonomic classification.</title>
        <authorList>
            <person name="Goeker M."/>
        </authorList>
    </citation>
    <scope>NUCLEOTIDE SEQUENCE [LARGE SCALE GENOMIC DNA]</scope>
    <source>
        <strain evidence="3 4">DSM 44599</strain>
    </source>
</reference>
<keyword evidence="4" id="KW-1185">Reference proteome</keyword>
<evidence type="ECO:0000313" key="4">
    <source>
        <dbReference type="Proteomes" id="UP000252586"/>
    </source>
</evidence>
<evidence type="ECO:0000256" key="2">
    <source>
        <dbReference type="SAM" id="SignalP"/>
    </source>
</evidence>
<keyword evidence="2" id="KW-0732">Signal</keyword>
<keyword evidence="1" id="KW-0812">Transmembrane</keyword>
<organism evidence="3 4">
    <name type="scientific">Nocardia puris</name>
    <dbReference type="NCBI Taxonomy" id="208602"/>
    <lineage>
        <taxon>Bacteria</taxon>
        <taxon>Bacillati</taxon>
        <taxon>Actinomycetota</taxon>
        <taxon>Actinomycetes</taxon>
        <taxon>Mycobacteriales</taxon>
        <taxon>Nocardiaceae</taxon>
        <taxon>Nocardia</taxon>
    </lineage>
</organism>
<name>A0A366DWE7_9NOCA</name>
<evidence type="ECO:0008006" key="5">
    <source>
        <dbReference type="Google" id="ProtNLM"/>
    </source>
</evidence>
<keyword evidence="1" id="KW-1133">Transmembrane helix</keyword>
<gene>
    <name evidence="3" type="ORF">DFR74_102853</name>
</gene>